<dbReference type="Proteomes" id="UP000037035">
    <property type="component" value="Unassembled WGS sequence"/>
</dbReference>
<name>A0A0L6UPX0_9BASI</name>
<accession>A0A0L6UPX0</accession>
<dbReference type="VEuPathDB" id="FungiDB:VP01_4338g2"/>
<evidence type="ECO:0000313" key="2">
    <source>
        <dbReference type="Proteomes" id="UP000037035"/>
    </source>
</evidence>
<comment type="caution">
    <text evidence="1">The sequence shown here is derived from an EMBL/GenBank/DDBJ whole genome shotgun (WGS) entry which is preliminary data.</text>
</comment>
<dbReference type="EMBL" id="LAVV01009433">
    <property type="protein sequence ID" value="KNZ50593.1"/>
    <property type="molecule type" value="Genomic_DNA"/>
</dbReference>
<sequence length="111" mass="11932">MSPTRPNSCTTAELIAAQTSCLESIASSSFPTKSSIEERDPSFAEQDPLREARKIDEGVCTSNIFIGCSVTEPNSTLAPPTLAERGTCGPRIHFETGFHQITLKTSEPKSS</sequence>
<evidence type="ECO:0000313" key="1">
    <source>
        <dbReference type="EMBL" id="KNZ50593.1"/>
    </source>
</evidence>
<reference evidence="1 2" key="1">
    <citation type="submission" date="2015-08" db="EMBL/GenBank/DDBJ databases">
        <title>Next Generation Sequencing and Analysis of the Genome of Puccinia sorghi L Schw, the Causal Agent of Maize Common Rust.</title>
        <authorList>
            <person name="Rochi L."/>
            <person name="Burguener G."/>
            <person name="Darino M."/>
            <person name="Turjanski A."/>
            <person name="Kreff E."/>
            <person name="Dieguez M.J."/>
            <person name="Sacco F."/>
        </authorList>
    </citation>
    <scope>NUCLEOTIDE SEQUENCE [LARGE SCALE GENOMIC DNA]</scope>
    <source>
        <strain evidence="1 2">RO10H11247</strain>
    </source>
</reference>
<organism evidence="1 2">
    <name type="scientific">Puccinia sorghi</name>
    <dbReference type="NCBI Taxonomy" id="27349"/>
    <lineage>
        <taxon>Eukaryota</taxon>
        <taxon>Fungi</taxon>
        <taxon>Dikarya</taxon>
        <taxon>Basidiomycota</taxon>
        <taxon>Pucciniomycotina</taxon>
        <taxon>Pucciniomycetes</taxon>
        <taxon>Pucciniales</taxon>
        <taxon>Pucciniaceae</taxon>
        <taxon>Puccinia</taxon>
    </lineage>
</organism>
<dbReference type="AlphaFoldDB" id="A0A0L6UPX0"/>
<proteinExistence type="predicted"/>
<protein>
    <submittedName>
        <fullName evidence="1">Uncharacterized protein</fullName>
    </submittedName>
</protein>
<keyword evidence="2" id="KW-1185">Reference proteome</keyword>
<gene>
    <name evidence="1" type="ORF">VP01_4338g2</name>
</gene>